<dbReference type="PATRIC" id="fig|545.12.peg.1573"/>
<dbReference type="AlphaFoldDB" id="A0A078LE24"/>
<name>A0A078LE24_CITKO</name>
<organism evidence="3">
    <name type="scientific">Citrobacter koseri</name>
    <name type="common">Citrobacter diversus</name>
    <dbReference type="NCBI Taxonomy" id="545"/>
    <lineage>
        <taxon>Bacteria</taxon>
        <taxon>Pseudomonadati</taxon>
        <taxon>Pseudomonadota</taxon>
        <taxon>Gammaproteobacteria</taxon>
        <taxon>Enterobacterales</taxon>
        <taxon>Enterobacteriaceae</taxon>
        <taxon>Citrobacter</taxon>
    </lineage>
</organism>
<evidence type="ECO:0000313" key="3">
    <source>
        <dbReference type="EMBL" id="CDZ83452.1"/>
    </source>
</evidence>
<feature type="region of interest" description="Disordered" evidence="1">
    <location>
        <begin position="24"/>
        <end position="72"/>
    </location>
</feature>
<dbReference type="InterPro" id="IPR025732">
    <property type="entry name" value="MarB"/>
</dbReference>
<keyword evidence="2" id="KW-0732">Signal</keyword>
<protein>
    <submittedName>
        <fullName evidence="3">Multiple antibiotic resistance protein</fullName>
    </submittedName>
</protein>
<gene>
    <name evidence="3" type="primary">marB</name>
    <name evidence="3" type="ORF">BN1086_01570</name>
</gene>
<sequence>MKSLSSAMLAVLLVVSGQSIAEQTAQPGTQNNRDAMVMPSAHDQSPFDFNHMGAGSDKSDELGVPYYNGHSL</sequence>
<dbReference type="NCBIfam" id="NF007508">
    <property type="entry name" value="PRK10106.1"/>
    <property type="match status" value="1"/>
</dbReference>
<feature type="chain" id="PRO_5044052517" evidence="2">
    <location>
        <begin position="22"/>
        <end position="72"/>
    </location>
</feature>
<reference evidence="3" key="1">
    <citation type="submission" date="2014-06" db="EMBL/GenBank/DDBJ databases">
        <authorList>
            <person name="Urmite Genomes Urmite Genomes"/>
        </authorList>
    </citation>
    <scope>NUCLEOTIDE SEQUENCE</scope>
</reference>
<dbReference type="RefSeq" id="WP_071258310.1">
    <property type="nucleotide sequence ID" value="NZ_AP025640.1"/>
</dbReference>
<evidence type="ECO:0000256" key="2">
    <source>
        <dbReference type="SAM" id="SignalP"/>
    </source>
</evidence>
<feature type="signal peptide" evidence="2">
    <location>
        <begin position="1"/>
        <end position="21"/>
    </location>
</feature>
<proteinExistence type="predicted"/>
<accession>A0A078LE24</accession>
<dbReference type="Pfam" id="PF13999">
    <property type="entry name" value="MarB"/>
    <property type="match status" value="1"/>
</dbReference>
<dbReference type="EMBL" id="LK931336">
    <property type="protein sequence ID" value="CDZ83452.1"/>
    <property type="molecule type" value="Genomic_DNA"/>
</dbReference>
<feature type="compositionally biased region" description="Polar residues" evidence="1">
    <location>
        <begin position="24"/>
        <end position="33"/>
    </location>
</feature>
<evidence type="ECO:0000256" key="1">
    <source>
        <dbReference type="SAM" id="MobiDB-lite"/>
    </source>
</evidence>